<dbReference type="STRING" id="1707952.A6A03_08620"/>
<dbReference type="EMBL" id="LWQS01000033">
    <property type="protein sequence ID" value="OAN48244.1"/>
    <property type="molecule type" value="Genomic_DNA"/>
</dbReference>
<keyword evidence="3" id="KW-1185">Reference proteome</keyword>
<dbReference type="GO" id="GO:0005506">
    <property type="term" value="F:iron ion binding"/>
    <property type="evidence" value="ECO:0007669"/>
    <property type="project" value="InterPro"/>
</dbReference>
<evidence type="ECO:0000259" key="1">
    <source>
        <dbReference type="Pfam" id="PF01592"/>
    </source>
</evidence>
<dbReference type="CDD" id="cd06664">
    <property type="entry name" value="IscU_like"/>
    <property type="match status" value="1"/>
</dbReference>
<proteinExistence type="predicted"/>
<dbReference type="InterPro" id="IPR002871">
    <property type="entry name" value="NIF_FeS_clus_asmbl_NifU_N"/>
</dbReference>
<dbReference type="SUPFAM" id="SSF82649">
    <property type="entry name" value="SufE/NifU"/>
    <property type="match status" value="1"/>
</dbReference>
<protein>
    <recommendedName>
        <fullName evidence="1">NIF system FeS cluster assembly NifU N-terminal domain-containing protein</fullName>
    </recommendedName>
</protein>
<reference evidence="2 3" key="1">
    <citation type="submission" date="2016-04" db="EMBL/GenBank/DDBJ databases">
        <title>Chloroflexus islandicus sp. nov., a thermophilic filamentous anoxygenic phototrophic bacterium from geyser Strokkur (Iceland).</title>
        <authorList>
            <person name="Gaisin V.A."/>
            <person name="Kalashnikov A.M."/>
            <person name="Sukhacheva M.V."/>
            <person name="Grouzdev D.S."/>
            <person name="Ivanov T.M."/>
            <person name="Kuznetsov B."/>
            <person name="Gorlenko V.M."/>
        </authorList>
    </citation>
    <scope>NUCLEOTIDE SEQUENCE [LARGE SCALE GENOMIC DNA]</scope>
    <source>
        <strain evidence="3">isl-2</strain>
    </source>
</reference>
<dbReference type="PANTHER" id="PTHR10093">
    <property type="entry name" value="IRON-SULFUR CLUSTER ASSEMBLY ENZYME NIFU HOMOLOG"/>
    <property type="match status" value="1"/>
</dbReference>
<organism evidence="2 3">
    <name type="scientific">Chloroflexus islandicus</name>
    <dbReference type="NCBI Taxonomy" id="1707952"/>
    <lineage>
        <taxon>Bacteria</taxon>
        <taxon>Bacillati</taxon>
        <taxon>Chloroflexota</taxon>
        <taxon>Chloroflexia</taxon>
        <taxon>Chloroflexales</taxon>
        <taxon>Chloroflexineae</taxon>
        <taxon>Chloroflexaceae</taxon>
        <taxon>Chloroflexus</taxon>
    </lineage>
</organism>
<gene>
    <name evidence="2" type="ORF">A6A03_08620</name>
</gene>
<dbReference type="Proteomes" id="UP000078287">
    <property type="component" value="Unassembled WGS sequence"/>
</dbReference>
<dbReference type="GO" id="GO:0016226">
    <property type="term" value="P:iron-sulfur cluster assembly"/>
    <property type="evidence" value="ECO:0007669"/>
    <property type="project" value="InterPro"/>
</dbReference>
<comment type="caution">
    <text evidence="2">The sequence shown here is derived from an EMBL/GenBank/DDBJ whole genome shotgun (WGS) entry which is preliminary data.</text>
</comment>
<evidence type="ECO:0000313" key="3">
    <source>
        <dbReference type="Proteomes" id="UP000078287"/>
    </source>
</evidence>
<name>A0A178MJR1_9CHLR</name>
<dbReference type="Pfam" id="PF01592">
    <property type="entry name" value="NifU_N"/>
    <property type="match status" value="1"/>
</dbReference>
<sequence length="146" mass="16066">MFWPVVYSFPLSRHSLTPMTHLDIIDRLLDHYRRPRHYGELADAVTYTIGVPECSDTLTVYLRATPDRHLEALQFTGQGCSVSMGTASIVIEQLQGATLADLLALDEAAAVNIVGAEIMQARPRCATLVFSALKAAARLVDRPADR</sequence>
<accession>A0A178MJR1</accession>
<evidence type="ECO:0000313" key="2">
    <source>
        <dbReference type="EMBL" id="OAN48244.1"/>
    </source>
</evidence>
<dbReference type="GO" id="GO:0051536">
    <property type="term" value="F:iron-sulfur cluster binding"/>
    <property type="evidence" value="ECO:0007669"/>
    <property type="project" value="InterPro"/>
</dbReference>
<dbReference type="OrthoDB" id="9804157at2"/>
<dbReference type="Gene3D" id="3.90.1010.10">
    <property type="match status" value="1"/>
</dbReference>
<feature type="domain" description="NIF system FeS cluster assembly NifU N-terminal" evidence="1">
    <location>
        <begin position="26"/>
        <end position="137"/>
    </location>
</feature>
<dbReference type="AlphaFoldDB" id="A0A178MJR1"/>